<accession>A0A8R1YY20</accession>
<dbReference type="InterPro" id="IPR015943">
    <property type="entry name" value="WD40/YVTN_repeat-like_dom_sf"/>
</dbReference>
<dbReference type="OrthoDB" id="128867at2759"/>
<evidence type="ECO:0000256" key="1">
    <source>
        <dbReference type="SAM" id="MobiDB-lite"/>
    </source>
</evidence>
<dbReference type="GO" id="GO:0080008">
    <property type="term" value="C:Cul4-RING E3 ubiquitin ligase complex"/>
    <property type="evidence" value="ECO:0000318"/>
    <property type="project" value="GO_Central"/>
</dbReference>
<feature type="region of interest" description="Disordered" evidence="1">
    <location>
        <begin position="1"/>
        <end position="135"/>
    </location>
</feature>
<keyword evidence="3" id="KW-1185">Reference proteome</keyword>
<evidence type="ECO:0000313" key="3">
    <source>
        <dbReference type="Proteomes" id="UP000005239"/>
    </source>
</evidence>
<name>A0A2A6CE48_PRIPA</name>
<protein>
    <submittedName>
        <fullName evidence="2">Uncharacterized protein</fullName>
    </submittedName>
</protein>
<dbReference type="PANTHER" id="PTHR44472:SF1">
    <property type="entry name" value="DDB1 AND CUL4 ASSOCIATED FACTOR 4"/>
    <property type="match status" value="1"/>
</dbReference>
<dbReference type="Proteomes" id="UP000005239">
    <property type="component" value="Unassembled WGS sequence"/>
</dbReference>
<feature type="compositionally biased region" description="Basic and acidic residues" evidence="1">
    <location>
        <begin position="21"/>
        <end position="32"/>
    </location>
</feature>
<reference evidence="3" key="1">
    <citation type="journal article" date="2008" name="Nat. Genet.">
        <title>The Pristionchus pacificus genome provides a unique perspective on nematode lifestyle and parasitism.</title>
        <authorList>
            <person name="Dieterich C."/>
            <person name="Clifton S.W."/>
            <person name="Schuster L.N."/>
            <person name="Chinwalla A."/>
            <person name="Delehaunty K."/>
            <person name="Dinkelacker I."/>
            <person name="Fulton L."/>
            <person name="Fulton R."/>
            <person name="Godfrey J."/>
            <person name="Minx P."/>
            <person name="Mitreva M."/>
            <person name="Roeseler W."/>
            <person name="Tian H."/>
            <person name="Witte H."/>
            <person name="Yang S.P."/>
            <person name="Wilson R.K."/>
            <person name="Sommer R.J."/>
        </authorList>
    </citation>
    <scope>NUCLEOTIDE SEQUENCE [LARGE SCALE GENOMIC DNA]</scope>
    <source>
        <strain evidence="3">PS312</strain>
    </source>
</reference>
<dbReference type="Gene3D" id="2.130.10.10">
    <property type="entry name" value="YVTN repeat-like/Quinoprotein amine dehydrogenase"/>
    <property type="match status" value="1"/>
</dbReference>
<dbReference type="PANTHER" id="PTHR44472">
    <property type="entry name" value="DDB1- AND CUL4-ASSOCIATED FACTOR 4-RELATED"/>
    <property type="match status" value="1"/>
</dbReference>
<feature type="compositionally biased region" description="Low complexity" evidence="1">
    <location>
        <begin position="66"/>
        <end position="84"/>
    </location>
</feature>
<organism evidence="2 3">
    <name type="scientific">Pristionchus pacificus</name>
    <name type="common">Parasitic nematode worm</name>
    <dbReference type="NCBI Taxonomy" id="54126"/>
    <lineage>
        <taxon>Eukaryota</taxon>
        <taxon>Metazoa</taxon>
        <taxon>Ecdysozoa</taxon>
        <taxon>Nematoda</taxon>
        <taxon>Chromadorea</taxon>
        <taxon>Rhabditida</taxon>
        <taxon>Rhabditina</taxon>
        <taxon>Diplogasteromorpha</taxon>
        <taxon>Diplogasteroidea</taxon>
        <taxon>Neodiplogasteridae</taxon>
        <taxon>Pristionchus</taxon>
    </lineage>
</organism>
<reference evidence="2" key="2">
    <citation type="submission" date="2022-06" db="UniProtKB">
        <authorList>
            <consortium name="EnsemblMetazoa"/>
        </authorList>
    </citation>
    <scope>IDENTIFICATION</scope>
    <source>
        <strain evidence="2">PS312</strain>
    </source>
</reference>
<feature type="region of interest" description="Disordered" evidence="1">
    <location>
        <begin position="159"/>
        <end position="197"/>
    </location>
</feature>
<sequence length="610" mass="65853">MSSSSRGRGRGRGGGGGGGWGREEWRQSDQDSPRASQQPQQQQRGFSDSRRARGGGDWASQQAGCSMQQLQLQPPQRPVMQRQSQDPRRETVQQQAKRGKRRRQTSGFYQGRAAEQHGSAAAAAAAAADPDDLPGFTRCPETGKYFRITADSSGLVGHRVSDVRAAERRKKEEEQERKRTEEREEEERRRSTRRPASTLSLLSALSLGRLPGAALPRAAAAARMQQLPKQPTQVIDVTDFLPLSRYAGMHSVVGCEFLDVAADGETLTGCWAVAGSSGGRSASMACSVRASVAERGAAARRDDGQWLSLGSLRGAPVQVRTSVIVDMAMAPTDRDVTCLLYTTATSTLDKRGCPITVCDVSTRPVCCRFEEGDYDVSDSHIYNLQSRLGGNVYSCAWAQKSMKIGLGMEKHATLIDVMSEQTERVGTKGKVVLSQAFDESGDTLFLGLRAANACVMDMRASMDRAAAVIPDSSCTSWLRLLHKSGPQVVLSTLEGKLCLYDIRRPCVSLLSYDGHRAGSGGARLPSFVDNDEQFVFAVGADFATRVWSLSSGRLLHELAAPAAARGAPPPSDYPRPVYSTHWGGTPGQGALLVAAGTHVNVYRLGADEEE</sequence>
<evidence type="ECO:0000313" key="2">
    <source>
        <dbReference type="EnsemblMetazoa" id="PPA43244.1"/>
    </source>
</evidence>
<gene>
    <name evidence="2" type="primary">WBGene00281613</name>
</gene>
<feature type="compositionally biased region" description="Basic and acidic residues" evidence="1">
    <location>
        <begin position="159"/>
        <end position="189"/>
    </location>
</feature>
<dbReference type="EnsemblMetazoa" id="PPA43244.1">
    <property type="protein sequence ID" value="PPA43244.1"/>
    <property type="gene ID" value="WBGene00281613"/>
</dbReference>
<dbReference type="Pfam" id="PF23761">
    <property type="entry name" value="Beta-prop_DCAF4"/>
    <property type="match status" value="1"/>
</dbReference>
<dbReference type="SUPFAM" id="SSF50978">
    <property type="entry name" value="WD40 repeat-like"/>
    <property type="match status" value="1"/>
</dbReference>
<dbReference type="AlphaFoldDB" id="A0A2A6CE48"/>
<proteinExistence type="predicted"/>
<accession>A0A2A6CE48</accession>
<dbReference type="InterPro" id="IPR036322">
    <property type="entry name" value="WD40_repeat_dom_sf"/>
</dbReference>
<feature type="compositionally biased region" description="Low complexity" evidence="1">
    <location>
        <begin position="33"/>
        <end position="44"/>
    </location>
</feature>
<dbReference type="InterPro" id="IPR052254">
    <property type="entry name" value="CUL4-DDB1_E3_ligase_receptor"/>
</dbReference>